<accession>A0A1I7WD00</accession>
<dbReference type="AlphaFoldDB" id="A0A1I7WD00"/>
<sequence>MRAISSALPSNGYIFSARTDDYGYGSCLKLCNHWLRGPFGAEKNLIPHLKSPLLVALHVERQNAASDAQRTYAVIHTVVSRVAAWDALIRHSERVVALRLVNHPQRDAFACCGVLLQD</sequence>
<dbReference type="WBParaSite" id="Hba_02576">
    <property type="protein sequence ID" value="Hba_02576"/>
    <property type="gene ID" value="Hba_02576"/>
</dbReference>
<reference evidence="2" key="1">
    <citation type="submission" date="2016-11" db="UniProtKB">
        <authorList>
            <consortium name="WormBaseParasite"/>
        </authorList>
    </citation>
    <scope>IDENTIFICATION</scope>
</reference>
<evidence type="ECO:0000313" key="2">
    <source>
        <dbReference type="WBParaSite" id="Hba_02576"/>
    </source>
</evidence>
<protein>
    <submittedName>
        <fullName evidence="2">WGS project CAFE00000000 data, contig</fullName>
    </submittedName>
</protein>
<keyword evidence="1" id="KW-1185">Reference proteome</keyword>
<proteinExistence type="predicted"/>
<dbReference type="Proteomes" id="UP000095283">
    <property type="component" value="Unplaced"/>
</dbReference>
<evidence type="ECO:0000313" key="1">
    <source>
        <dbReference type="Proteomes" id="UP000095283"/>
    </source>
</evidence>
<name>A0A1I7WD00_HETBA</name>
<organism evidence="1 2">
    <name type="scientific">Heterorhabditis bacteriophora</name>
    <name type="common">Entomopathogenic nematode worm</name>
    <dbReference type="NCBI Taxonomy" id="37862"/>
    <lineage>
        <taxon>Eukaryota</taxon>
        <taxon>Metazoa</taxon>
        <taxon>Ecdysozoa</taxon>
        <taxon>Nematoda</taxon>
        <taxon>Chromadorea</taxon>
        <taxon>Rhabditida</taxon>
        <taxon>Rhabditina</taxon>
        <taxon>Rhabditomorpha</taxon>
        <taxon>Strongyloidea</taxon>
        <taxon>Heterorhabditidae</taxon>
        <taxon>Heterorhabditis</taxon>
    </lineage>
</organism>